<comment type="caution">
    <text evidence="1">The sequence shown here is derived from an EMBL/GenBank/DDBJ whole genome shotgun (WGS) entry which is preliminary data.</text>
</comment>
<protein>
    <submittedName>
        <fullName evidence="1">Uncharacterized protein</fullName>
    </submittedName>
</protein>
<sequence>MTNLSGHTRTEEVGPSIPAVLFNTADVIVRGLPDPLAVEVSVRFGLAVDLATHVDLRVWADRLGLSVYPWRSQPYIGIDGVLCQLTNVTGTWRGGPVRLHCLEPVDAMAALRDEVDP</sequence>
<evidence type="ECO:0000313" key="1">
    <source>
        <dbReference type="EMBL" id="GFJ91057.1"/>
    </source>
</evidence>
<dbReference type="Proteomes" id="UP000482960">
    <property type="component" value="Unassembled WGS sequence"/>
</dbReference>
<evidence type="ECO:0000313" key="2">
    <source>
        <dbReference type="Proteomes" id="UP000482960"/>
    </source>
</evidence>
<proteinExistence type="predicted"/>
<organism evidence="1 2">
    <name type="scientific">Phytohabitans rumicis</name>
    <dbReference type="NCBI Taxonomy" id="1076125"/>
    <lineage>
        <taxon>Bacteria</taxon>
        <taxon>Bacillati</taxon>
        <taxon>Actinomycetota</taxon>
        <taxon>Actinomycetes</taxon>
        <taxon>Micromonosporales</taxon>
        <taxon>Micromonosporaceae</taxon>
    </lineage>
</organism>
<reference evidence="1 2" key="2">
    <citation type="submission" date="2020-03" db="EMBL/GenBank/DDBJ databases">
        <authorList>
            <person name="Ichikawa N."/>
            <person name="Kimura A."/>
            <person name="Kitahashi Y."/>
            <person name="Uohara A."/>
        </authorList>
    </citation>
    <scope>NUCLEOTIDE SEQUENCE [LARGE SCALE GENOMIC DNA]</scope>
    <source>
        <strain evidence="1 2">NBRC 108638</strain>
    </source>
</reference>
<dbReference type="AlphaFoldDB" id="A0A6V8LAG6"/>
<dbReference type="RefSeq" id="WP_246278030.1">
    <property type="nucleotide sequence ID" value="NZ_BAABJB010000010.1"/>
</dbReference>
<dbReference type="EMBL" id="BLPG01000001">
    <property type="protein sequence ID" value="GFJ91057.1"/>
    <property type="molecule type" value="Genomic_DNA"/>
</dbReference>
<keyword evidence="2" id="KW-1185">Reference proteome</keyword>
<reference evidence="1 2" key="1">
    <citation type="submission" date="2020-03" db="EMBL/GenBank/DDBJ databases">
        <title>Whole genome shotgun sequence of Phytohabitans rumicis NBRC 108638.</title>
        <authorList>
            <person name="Komaki H."/>
            <person name="Tamura T."/>
        </authorList>
    </citation>
    <scope>NUCLEOTIDE SEQUENCE [LARGE SCALE GENOMIC DNA]</scope>
    <source>
        <strain evidence="1 2">NBRC 108638</strain>
    </source>
</reference>
<name>A0A6V8LAG6_9ACTN</name>
<gene>
    <name evidence="1" type="ORF">Prum_046990</name>
</gene>
<accession>A0A6V8LAG6</accession>